<accession>A0A917TT89</accession>
<dbReference type="EMBL" id="BMPI01000019">
    <property type="protein sequence ID" value="GGM36488.1"/>
    <property type="molecule type" value="Genomic_DNA"/>
</dbReference>
<evidence type="ECO:0000256" key="1">
    <source>
        <dbReference type="SAM" id="MobiDB-lite"/>
    </source>
</evidence>
<dbReference type="Proteomes" id="UP000642070">
    <property type="component" value="Unassembled WGS sequence"/>
</dbReference>
<sequence>MGKPPVIGRWDGSRHLWDARHADRLLQRLGGGDRAPHFRRDGRPADRPQAAPPKDDRAACAEWEDHLRFRGPLGAWRAAGVEVAPEVDAACAGSCNR</sequence>
<reference evidence="2" key="2">
    <citation type="submission" date="2020-09" db="EMBL/GenBank/DDBJ databases">
        <authorList>
            <person name="Sun Q."/>
            <person name="Ohkuma M."/>
        </authorList>
    </citation>
    <scope>NUCLEOTIDE SEQUENCE</scope>
    <source>
        <strain evidence="2">JCM 19831</strain>
    </source>
</reference>
<feature type="region of interest" description="Disordered" evidence="1">
    <location>
        <begin position="28"/>
        <end position="58"/>
    </location>
</feature>
<reference evidence="2" key="1">
    <citation type="journal article" date="2014" name="Int. J. Syst. Evol. Microbiol.">
        <title>Complete genome sequence of Corynebacterium casei LMG S-19264T (=DSM 44701T), isolated from a smear-ripened cheese.</title>
        <authorList>
            <consortium name="US DOE Joint Genome Institute (JGI-PGF)"/>
            <person name="Walter F."/>
            <person name="Albersmeier A."/>
            <person name="Kalinowski J."/>
            <person name="Ruckert C."/>
        </authorList>
    </citation>
    <scope>NUCLEOTIDE SEQUENCE</scope>
    <source>
        <strain evidence="2">JCM 19831</strain>
    </source>
</reference>
<dbReference type="RefSeq" id="WP_190251625.1">
    <property type="nucleotide sequence ID" value="NZ_BMPI01000019.1"/>
</dbReference>
<organism evidence="2 3">
    <name type="scientific">Dactylosporangium sucinum</name>
    <dbReference type="NCBI Taxonomy" id="1424081"/>
    <lineage>
        <taxon>Bacteria</taxon>
        <taxon>Bacillati</taxon>
        <taxon>Actinomycetota</taxon>
        <taxon>Actinomycetes</taxon>
        <taxon>Micromonosporales</taxon>
        <taxon>Micromonosporaceae</taxon>
        <taxon>Dactylosporangium</taxon>
    </lineage>
</organism>
<proteinExistence type="predicted"/>
<evidence type="ECO:0000313" key="3">
    <source>
        <dbReference type="Proteomes" id="UP000642070"/>
    </source>
</evidence>
<comment type="caution">
    <text evidence="2">The sequence shown here is derived from an EMBL/GenBank/DDBJ whole genome shotgun (WGS) entry which is preliminary data.</text>
</comment>
<keyword evidence="3" id="KW-1185">Reference proteome</keyword>
<name>A0A917TT89_9ACTN</name>
<evidence type="ECO:0000313" key="2">
    <source>
        <dbReference type="EMBL" id="GGM36488.1"/>
    </source>
</evidence>
<feature type="compositionally biased region" description="Basic and acidic residues" evidence="1">
    <location>
        <begin position="34"/>
        <end position="46"/>
    </location>
</feature>
<gene>
    <name evidence="2" type="ORF">GCM10007977_042420</name>
</gene>
<dbReference type="AlphaFoldDB" id="A0A917TT89"/>
<protein>
    <submittedName>
        <fullName evidence="2">Uncharacterized protein</fullName>
    </submittedName>
</protein>